<dbReference type="InterPro" id="IPR006121">
    <property type="entry name" value="HMA_dom"/>
</dbReference>
<dbReference type="CDD" id="cd00371">
    <property type="entry name" value="HMA"/>
    <property type="match status" value="1"/>
</dbReference>
<dbReference type="STRING" id="1555241.A0A4P9X144"/>
<dbReference type="SUPFAM" id="SSF55008">
    <property type="entry name" value="HMA, heavy metal-associated domain"/>
    <property type="match status" value="1"/>
</dbReference>
<dbReference type="PANTHER" id="PTHR46365:SF1">
    <property type="entry name" value="COPPER TRANSPORT PROTEIN ATOX1"/>
    <property type="match status" value="1"/>
</dbReference>
<dbReference type="InterPro" id="IPR036163">
    <property type="entry name" value="HMA_dom_sf"/>
</dbReference>
<dbReference type="InterPro" id="IPR051881">
    <property type="entry name" value="Copper_transport_ATOX1-like"/>
</dbReference>
<evidence type="ECO:0000313" key="10">
    <source>
        <dbReference type="Proteomes" id="UP000274922"/>
    </source>
</evidence>
<dbReference type="Proteomes" id="UP000274922">
    <property type="component" value="Unassembled WGS sequence"/>
</dbReference>
<dbReference type="Gene3D" id="3.30.70.100">
    <property type="match status" value="1"/>
</dbReference>
<dbReference type="EMBL" id="ML014404">
    <property type="protein sequence ID" value="RKO98553.1"/>
    <property type="molecule type" value="Genomic_DNA"/>
</dbReference>
<dbReference type="OrthoDB" id="689350at2759"/>
<dbReference type="AlphaFoldDB" id="A0A4P9X144"/>
<evidence type="ECO:0000313" key="9">
    <source>
        <dbReference type="EMBL" id="RKO98553.1"/>
    </source>
</evidence>
<keyword evidence="2" id="KW-0479">Metal-binding</keyword>
<dbReference type="PROSITE" id="PS50846">
    <property type="entry name" value="HMA_2"/>
    <property type="match status" value="1"/>
</dbReference>
<keyword evidence="1" id="KW-0813">Transport</keyword>
<dbReference type="Pfam" id="PF00403">
    <property type="entry name" value="HMA"/>
    <property type="match status" value="1"/>
</dbReference>
<sequence length="71" mass="7735">MSEPQTYHYKVAMTCGGCSGSVTRILQKAEGVSDFDVSLENKTVSVTTSCLTKEQVFDILKKSGKNVEITD</sequence>
<evidence type="ECO:0000256" key="4">
    <source>
        <dbReference type="ARBA" id="ARBA00023008"/>
    </source>
</evidence>
<keyword evidence="10" id="KW-1185">Reference proteome</keyword>
<comment type="similarity">
    <text evidence="7">Belongs to the ATX1 family.</text>
</comment>
<keyword evidence="6" id="KW-0143">Chaperone</keyword>
<name>A0A4P9X144_9FUNG</name>
<keyword evidence="5" id="KW-0406">Ion transport</keyword>
<evidence type="ECO:0000256" key="2">
    <source>
        <dbReference type="ARBA" id="ARBA00022723"/>
    </source>
</evidence>
<gene>
    <name evidence="9" type="ORF">CXG81DRAFT_28624</name>
</gene>
<dbReference type="GO" id="GO:0006825">
    <property type="term" value="P:copper ion transport"/>
    <property type="evidence" value="ECO:0007669"/>
    <property type="project" value="UniProtKB-KW"/>
</dbReference>
<keyword evidence="4" id="KW-0186">Copper</keyword>
<feature type="domain" description="HMA" evidence="8">
    <location>
        <begin position="4"/>
        <end position="68"/>
    </location>
</feature>
<evidence type="ECO:0000259" key="8">
    <source>
        <dbReference type="PROSITE" id="PS50846"/>
    </source>
</evidence>
<evidence type="ECO:0000256" key="7">
    <source>
        <dbReference type="ARBA" id="ARBA00038171"/>
    </source>
</evidence>
<accession>A0A4P9X144</accession>
<keyword evidence="3" id="KW-0187">Copper transport</keyword>
<evidence type="ECO:0000256" key="1">
    <source>
        <dbReference type="ARBA" id="ARBA00022448"/>
    </source>
</evidence>
<protein>
    <recommendedName>
        <fullName evidence="8">HMA domain-containing protein</fullName>
    </recommendedName>
</protein>
<organism evidence="9 10">
    <name type="scientific">Caulochytrium protostelioides</name>
    <dbReference type="NCBI Taxonomy" id="1555241"/>
    <lineage>
        <taxon>Eukaryota</taxon>
        <taxon>Fungi</taxon>
        <taxon>Fungi incertae sedis</taxon>
        <taxon>Chytridiomycota</taxon>
        <taxon>Chytridiomycota incertae sedis</taxon>
        <taxon>Chytridiomycetes</taxon>
        <taxon>Caulochytriales</taxon>
        <taxon>Caulochytriaceae</taxon>
        <taxon>Caulochytrium</taxon>
    </lineage>
</organism>
<evidence type="ECO:0000256" key="5">
    <source>
        <dbReference type="ARBA" id="ARBA00023065"/>
    </source>
</evidence>
<dbReference type="GO" id="GO:0016531">
    <property type="term" value="F:copper chaperone activity"/>
    <property type="evidence" value="ECO:0007669"/>
    <property type="project" value="TreeGrafter"/>
</dbReference>
<reference evidence="10" key="1">
    <citation type="journal article" date="2018" name="Nat. Microbiol.">
        <title>Leveraging single-cell genomics to expand the fungal tree of life.</title>
        <authorList>
            <person name="Ahrendt S.R."/>
            <person name="Quandt C.A."/>
            <person name="Ciobanu D."/>
            <person name="Clum A."/>
            <person name="Salamov A."/>
            <person name="Andreopoulos B."/>
            <person name="Cheng J.F."/>
            <person name="Woyke T."/>
            <person name="Pelin A."/>
            <person name="Henrissat B."/>
            <person name="Reynolds N.K."/>
            <person name="Benny G.L."/>
            <person name="Smith M.E."/>
            <person name="James T.Y."/>
            <person name="Grigoriev I.V."/>
        </authorList>
    </citation>
    <scope>NUCLEOTIDE SEQUENCE [LARGE SCALE GENOMIC DNA]</scope>
    <source>
        <strain evidence="10">ATCC 52028</strain>
    </source>
</reference>
<dbReference type="GO" id="GO:0046872">
    <property type="term" value="F:metal ion binding"/>
    <property type="evidence" value="ECO:0007669"/>
    <property type="project" value="UniProtKB-KW"/>
</dbReference>
<proteinExistence type="inferred from homology"/>
<evidence type="ECO:0000256" key="6">
    <source>
        <dbReference type="ARBA" id="ARBA00023186"/>
    </source>
</evidence>
<dbReference type="PANTHER" id="PTHR46365">
    <property type="entry name" value="COPPER TRANSPORT PROTEIN ATOX1"/>
    <property type="match status" value="1"/>
</dbReference>
<evidence type="ECO:0000256" key="3">
    <source>
        <dbReference type="ARBA" id="ARBA00022796"/>
    </source>
</evidence>
<dbReference type="FunFam" id="3.30.70.100:FF:000008">
    <property type="entry name" value="Copper transport protein ATOX1"/>
    <property type="match status" value="1"/>
</dbReference>
<dbReference type="GO" id="GO:0005829">
    <property type="term" value="C:cytosol"/>
    <property type="evidence" value="ECO:0007669"/>
    <property type="project" value="TreeGrafter"/>
</dbReference>